<name>A0A8J3IRB9_9CHLR</name>
<proteinExistence type="inferred from homology"/>
<comment type="subcellular location">
    <subcellularLocation>
        <location evidence="1 7">Cell membrane</location>
        <topology evidence="1 7">Multi-pass membrane protein</topology>
    </subcellularLocation>
</comment>
<feature type="transmembrane region" description="Helical" evidence="7">
    <location>
        <begin position="225"/>
        <end position="245"/>
    </location>
</feature>
<evidence type="ECO:0000256" key="6">
    <source>
        <dbReference type="ARBA" id="ARBA00023136"/>
    </source>
</evidence>
<organism evidence="9 10">
    <name type="scientific">Reticulibacter mediterranei</name>
    <dbReference type="NCBI Taxonomy" id="2778369"/>
    <lineage>
        <taxon>Bacteria</taxon>
        <taxon>Bacillati</taxon>
        <taxon>Chloroflexota</taxon>
        <taxon>Ktedonobacteria</taxon>
        <taxon>Ktedonobacterales</taxon>
        <taxon>Reticulibacteraceae</taxon>
        <taxon>Reticulibacter</taxon>
    </lineage>
</organism>
<feature type="domain" description="ABC transmembrane type-1" evidence="8">
    <location>
        <begin position="84"/>
        <end position="298"/>
    </location>
</feature>
<evidence type="ECO:0000313" key="9">
    <source>
        <dbReference type="EMBL" id="GHO97153.1"/>
    </source>
</evidence>
<dbReference type="PROSITE" id="PS50928">
    <property type="entry name" value="ABC_TM1"/>
    <property type="match status" value="1"/>
</dbReference>
<keyword evidence="4 7" id="KW-0812">Transmembrane</keyword>
<feature type="transmembrane region" description="Helical" evidence="7">
    <location>
        <begin position="90"/>
        <end position="109"/>
    </location>
</feature>
<dbReference type="EMBL" id="BNJK01000001">
    <property type="protein sequence ID" value="GHO97153.1"/>
    <property type="molecule type" value="Genomic_DNA"/>
</dbReference>
<accession>A0A8J3IRB9</accession>
<evidence type="ECO:0000256" key="5">
    <source>
        <dbReference type="ARBA" id="ARBA00022989"/>
    </source>
</evidence>
<evidence type="ECO:0000259" key="8">
    <source>
        <dbReference type="PROSITE" id="PS50928"/>
    </source>
</evidence>
<dbReference type="InterPro" id="IPR035906">
    <property type="entry name" value="MetI-like_sf"/>
</dbReference>
<dbReference type="Proteomes" id="UP000597444">
    <property type="component" value="Unassembled WGS sequence"/>
</dbReference>
<keyword evidence="3" id="KW-1003">Cell membrane</keyword>
<evidence type="ECO:0000256" key="1">
    <source>
        <dbReference type="ARBA" id="ARBA00004651"/>
    </source>
</evidence>
<comment type="similarity">
    <text evidence="7">Belongs to the binding-protein-dependent transport system permease family.</text>
</comment>
<dbReference type="GO" id="GO:0005886">
    <property type="term" value="C:plasma membrane"/>
    <property type="evidence" value="ECO:0007669"/>
    <property type="project" value="UniProtKB-SubCell"/>
</dbReference>
<feature type="transmembrane region" description="Helical" evidence="7">
    <location>
        <begin position="162"/>
        <end position="182"/>
    </location>
</feature>
<dbReference type="RefSeq" id="WP_220207733.1">
    <property type="nucleotide sequence ID" value="NZ_BNJK01000001.1"/>
</dbReference>
<dbReference type="PANTHER" id="PTHR30193">
    <property type="entry name" value="ABC TRANSPORTER PERMEASE PROTEIN"/>
    <property type="match status" value="1"/>
</dbReference>
<dbReference type="Pfam" id="PF00528">
    <property type="entry name" value="BPD_transp_1"/>
    <property type="match status" value="1"/>
</dbReference>
<evidence type="ECO:0000256" key="2">
    <source>
        <dbReference type="ARBA" id="ARBA00022448"/>
    </source>
</evidence>
<comment type="caution">
    <text evidence="9">The sequence shown here is derived from an EMBL/GenBank/DDBJ whole genome shotgun (WGS) entry which is preliminary data.</text>
</comment>
<gene>
    <name evidence="9" type="ORF">KSF_072010</name>
</gene>
<dbReference type="AlphaFoldDB" id="A0A8J3IRB9"/>
<dbReference type="Gene3D" id="1.10.3720.10">
    <property type="entry name" value="MetI-like"/>
    <property type="match status" value="1"/>
</dbReference>
<dbReference type="GO" id="GO:0055085">
    <property type="term" value="P:transmembrane transport"/>
    <property type="evidence" value="ECO:0007669"/>
    <property type="project" value="InterPro"/>
</dbReference>
<evidence type="ECO:0000256" key="4">
    <source>
        <dbReference type="ARBA" id="ARBA00022692"/>
    </source>
</evidence>
<feature type="transmembrane region" description="Helical" evidence="7">
    <location>
        <begin position="25"/>
        <end position="48"/>
    </location>
</feature>
<evidence type="ECO:0000256" key="7">
    <source>
        <dbReference type="RuleBase" id="RU363032"/>
    </source>
</evidence>
<dbReference type="CDD" id="cd06261">
    <property type="entry name" value="TM_PBP2"/>
    <property type="match status" value="1"/>
</dbReference>
<protein>
    <submittedName>
        <fullName evidence="9">Maltose ABC transporter permease</fullName>
    </submittedName>
</protein>
<dbReference type="InterPro" id="IPR051393">
    <property type="entry name" value="ABC_transporter_permease"/>
</dbReference>
<keyword evidence="10" id="KW-1185">Reference proteome</keyword>
<keyword evidence="2 7" id="KW-0813">Transport</keyword>
<evidence type="ECO:0000256" key="3">
    <source>
        <dbReference type="ARBA" id="ARBA00022475"/>
    </source>
</evidence>
<keyword evidence="5 7" id="KW-1133">Transmembrane helix</keyword>
<keyword evidence="6 7" id="KW-0472">Membrane</keyword>
<dbReference type="InterPro" id="IPR000515">
    <property type="entry name" value="MetI-like"/>
</dbReference>
<evidence type="ECO:0000313" key="10">
    <source>
        <dbReference type="Proteomes" id="UP000597444"/>
    </source>
</evidence>
<sequence length="308" mass="34611">MASVAMTRTKTASTATSPRNRRRQIAGFLFVLPCVLFVCCFFIIPLVFTGWMSLNNWNIFGEAHFIGFENYANLKQDPVFLASFGFTTKYTLIACPLICLLGFLLALLMQQTRWGVGIFRTVFFLPVVIGLGSASYLWVWLYNDQSGAINALLLRLGLIHTPILWFNTANLGLLAVVIMIIWKTSGFAMLLFLMGIQAIPTELYEAARVDGANYWMRLLRITIPLLRRTFALTLVLVVTGSYLAFDQFYIMTHGGPENQTVTIVQRIYQVAFIYFKLGYAASQAIVLLVVLLVISLAQLFILRGSPTE</sequence>
<dbReference type="SUPFAM" id="SSF161098">
    <property type="entry name" value="MetI-like"/>
    <property type="match status" value="1"/>
</dbReference>
<reference evidence="9" key="1">
    <citation type="submission" date="2020-10" db="EMBL/GenBank/DDBJ databases">
        <title>Taxonomic study of unclassified bacteria belonging to the class Ktedonobacteria.</title>
        <authorList>
            <person name="Yabe S."/>
            <person name="Wang C.M."/>
            <person name="Zheng Y."/>
            <person name="Sakai Y."/>
            <person name="Cavaletti L."/>
            <person name="Monciardini P."/>
            <person name="Donadio S."/>
        </authorList>
    </citation>
    <scope>NUCLEOTIDE SEQUENCE</scope>
    <source>
        <strain evidence="9">ID150040</strain>
    </source>
</reference>
<dbReference type="PANTHER" id="PTHR30193:SF37">
    <property type="entry name" value="INNER MEMBRANE ABC TRANSPORTER PERMEASE PROTEIN YCJO"/>
    <property type="match status" value="1"/>
</dbReference>
<feature type="transmembrane region" description="Helical" evidence="7">
    <location>
        <begin position="121"/>
        <end position="142"/>
    </location>
</feature>
<feature type="transmembrane region" description="Helical" evidence="7">
    <location>
        <begin position="280"/>
        <end position="302"/>
    </location>
</feature>